<dbReference type="PROSITE" id="PS50222">
    <property type="entry name" value="EF_HAND_2"/>
    <property type="match status" value="1"/>
</dbReference>
<dbReference type="KEGG" id="aht:ANTHELSMS3_03365"/>
<dbReference type="SUPFAM" id="SSF47473">
    <property type="entry name" value="EF-hand"/>
    <property type="match status" value="1"/>
</dbReference>
<gene>
    <name evidence="3" type="ORF">ANTHELSMS3_03365</name>
</gene>
<organism evidence="3 4">
    <name type="scientific">Antarctobacter heliothermus</name>
    <dbReference type="NCBI Taxonomy" id="74033"/>
    <lineage>
        <taxon>Bacteria</taxon>
        <taxon>Pseudomonadati</taxon>
        <taxon>Pseudomonadota</taxon>
        <taxon>Alphaproteobacteria</taxon>
        <taxon>Rhodobacterales</taxon>
        <taxon>Roseobacteraceae</taxon>
        <taxon>Antarctobacter</taxon>
    </lineage>
</organism>
<protein>
    <submittedName>
        <fullName evidence="3">EF-hand domain protein</fullName>
    </submittedName>
</protein>
<keyword evidence="1" id="KW-0732">Signal</keyword>
<dbReference type="EMBL" id="CP022540">
    <property type="protein sequence ID" value="ASP21998.1"/>
    <property type="molecule type" value="Genomic_DNA"/>
</dbReference>
<evidence type="ECO:0000313" key="4">
    <source>
        <dbReference type="Proteomes" id="UP000203589"/>
    </source>
</evidence>
<dbReference type="InterPro" id="IPR011992">
    <property type="entry name" value="EF-hand-dom_pair"/>
</dbReference>
<dbReference type="RefSeq" id="WP_094035832.1">
    <property type="nucleotide sequence ID" value="NZ_CP022540.1"/>
</dbReference>
<keyword evidence="4" id="KW-1185">Reference proteome</keyword>
<feature type="domain" description="EF-hand" evidence="2">
    <location>
        <begin position="42"/>
        <end position="77"/>
    </location>
</feature>
<reference evidence="3 4" key="1">
    <citation type="submission" date="2017-07" db="EMBL/GenBank/DDBJ databases">
        <title>Genome Sequence of Antarctobacter heliothermus Strain SMS3 Isolated from a culture of the Diatom Skeletonema marinoi.</title>
        <authorList>
            <person name="Topel M."/>
            <person name="Pinder M.I.M."/>
            <person name="Johansson O.N."/>
            <person name="Kourtchenko O."/>
            <person name="Godhe A."/>
            <person name="Clarke A.K."/>
        </authorList>
    </citation>
    <scope>NUCLEOTIDE SEQUENCE [LARGE SCALE GENOMIC DNA]</scope>
    <source>
        <strain evidence="3 4">SMS3</strain>
    </source>
</reference>
<dbReference type="InterPro" id="IPR002048">
    <property type="entry name" value="EF_hand_dom"/>
</dbReference>
<evidence type="ECO:0000256" key="1">
    <source>
        <dbReference type="SAM" id="SignalP"/>
    </source>
</evidence>
<sequence>MKATLFTTATIALLSLPAFAQDMAGPDTDGDGLVTLMEAQTAYPDLSQDDFDEADANADGFLDGDELQAAMDSGLIPATEG</sequence>
<evidence type="ECO:0000313" key="3">
    <source>
        <dbReference type="EMBL" id="ASP21998.1"/>
    </source>
</evidence>
<dbReference type="Proteomes" id="UP000203589">
    <property type="component" value="Chromosome"/>
</dbReference>
<dbReference type="InterPro" id="IPR018247">
    <property type="entry name" value="EF_Hand_1_Ca_BS"/>
</dbReference>
<dbReference type="PROSITE" id="PS00018">
    <property type="entry name" value="EF_HAND_1"/>
    <property type="match status" value="1"/>
</dbReference>
<feature type="chain" id="PRO_5012668565" evidence="1">
    <location>
        <begin position="21"/>
        <end position="81"/>
    </location>
</feature>
<evidence type="ECO:0000259" key="2">
    <source>
        <dbReference type="PROSITE" id="PS50222"/>
    </source>
</evidence>
<dbReference type="GO" id="GO:0005509">
    <property type="term" value="F:calcium ion binding"/>
    <property type="evidence" value="ECO:0007669"/>
    <property type="project" value="InterPro"/>
</dbReference>
<accession>A0A222E7K3</accession>
<feature type="signal peptide" evidence="1">
    <location>
        <begin position="1"/>
        <end position="20"/>
    </location>
</feature>
<proteinExistence type="predicted"/>
<dbReference type="Gene3D" id="1.10.238.10">
    <property type="entry name" value="EF-hand"/>
    <property type="match status" value="1"/>
</dbReference>
<name>A0A222E7K3_9RHOB</name>
<dbReference type="OrthoDB" id="5470953at2"/>
<dbReference type="AlphaFoldDB" id="A0A222E7K3"/>
<dbReference type="Pfam" id="PF13202">
    <property type="entry name" value="EF-hand_5"/>
    <property type="match status" value="1"/>
</dbReference>